<feature type="domain" description="Cation/H+ exchanger transmembrane" evidence="12">
    <location>
        <begin position="13"/>
        <end position="403"/>
    </location>
</feature>
<evidence type="ECO:0000256" key="11">
    <source>
        <dbReference type="SAM" id="Phobius"/>
    </source>
</evidence>
<dbReference type="GO" id="GO:0098719">
    <property type="term" value="P:sodium ion import across plasma membrane"/>
    <property type="evidence" value="ECO:0007669"/>
    <property type="project" value="TreeGrafter"/>
</dbReference>
<feature type="transmembrane region" description="Helical" evidence="11">
    <location>
        <begin position="152"/>
        <end position="172"/>
    </location>
</feature>
<dbReference type="InterPro" id="IPR006153">
    <property type="entry name" value="Cation/H_exchanger_TM"/>
</dbReference>
<feature type="transmembrane region" description="Helical" evidence="11">
    <location>
        <begin position="386"/>
        <end position="405"/>
    </location>
</feature>
<dbReference type="GO" id="GO:0005886">
    <property type="term" value="C:plasma membrane"/>
    <property type="evidence" value="ECO:0007669"/>
    <property type="project" value="UniProtKB-SubCell"/>
</dbReference>
<proteinExistence type="predicted"/>
<keyword evidence="6" id="KW-0915">Sodium</keyword>
<feature type="transmembrane region" description="Helical" evidence="11">
    <location>
        <begin position="83"/>
        <end position="105"/>
    </location>
</feature>
<dbReference type="AlphaFoldDB" id="A0A6C2C3D8"/>
<feature type="coiled-coil region" evidence="10">
    <location>
        <begin position="544"/>
        <end position="571"/>
    </location>
</feature>
<protein>
    <submittedName>
        <fullName evidence="13">Sodium:proton antiporter</fullName>
    </submittedName>
</protein>
<dbReference type="EMBL" id="SDGZ01000018">
    <property type="protein sequence ID" value="TYC48500.1"/>
    <property type="molecule type" value="Genomic_DNA"/>
</dbReference>
<evidence type="ECO:0000256" key="3">
    <source>
        <dbReference type="ARBA" id="ARBA00022475"/>
    </source>
</evidence>
<keyword evidence="5 11" id="KW-1133">Transmembrane helix</keyword>
<dbReference type="Pfam" id="PF00999">
    <property type="entry name" value="Na_H_Exchanger"/>
    <property type="match status" value="1"/>
</dbReference>
<keyword evidence="4 11" id="KW-0812">Transmembrane</keyword>
<reference evidence="13 14" key="1">
    <citation type="submission" date="2019-01" db="EMBL/GenBank/DDBJ databases">
        <title>Weissella sp. nov., a novel lactic acid bacterium isolated from animal feces.</title>
        <authorList>
            <person name="Wang L.-T."/>
        </authorList>
    </citation>
    <scope>NUCLEOTIDE SEQUENCE [LARGE SCALE GENOMIC DNA]</scope>
    <source>
        <strain evidence="13 14">8H-2</strain>
    </source>
</reference>
<dbReference type="OrthoDB" id="9809206at2"/>
<keyword evidence="2" id="KW-0813">Transport</keyword>
<evidence type="ECO:0000256" key="2">
    <source>
        <dbReference type="ARBA" id="ARBA00022448"/>
    </source>
</evidence>
<comment type="caution">
    <text evidence="13">The sequence shown here is derived from an EMBL/GenBank/DDBJ whole genome shotgun (WGS) entry which is preliminary data.</text>
</comment>
<gene>
    <name evidence="13" type="ORF">ESZ50_08280</name>
</gene>
<accession>A0A6C2C3D8</accession>
<evidence type="ECO:0000256" key="7">
    <source>
        <dbReference type="ARBA" id="ARBA00023065"/>
    </source>
</evidence>
<keyword evidence="14" id="KW-1185">Reference proteome</keyword>
<keyword evidence="9" id="KW-0739">Sodium transport</keyword>
<evidence type="ECO:0000256" key="10">
    <source>
        <dbReference type="SAM" id="Coils"/>
    </source>
</evidence>
<evidence type="ECO:0000256" key="9">
    <source>
        <dbReference type="ARBA" id="ARBA00023201"/>
    </source>
</evidence>
<dbReference type="InterPro" id="IPR018422">
    <property type="entry name" value="Cation/H_exchanger_CPA1"/>
</dbReference>
<name>A0A6C2C3D8_9LACO</name>
<feature type="transmembrane region" description="Helical" evidence="11">
    <location>
        <begin position="6"/>
        <end position="23"/>
    </location>
</feature>
<keyword evidence="3" id="KW-1003">Cell membrane</keyword>
<feature type="transmembrane region" description="Helical" evidence="11">
    <location>
        <begin position="273"/>
        <end position="297"/>
    </location>
</feature>
<evidence type="ECO:0000256" key="4">
    <source>
        <dbReference type="ARBA" id="ARBA00022692"/>
    </source>
</evidence>
<sequence length="715" mass="80027">MVIFYALSFMIVTIILANFLSQAMPKIPKAFWQILGGIILALIPVTHNLSPHLDPSWFMMLIIAPLLFYEGQKTSARIISRNFGAIVGLAGGVAILTVLLLTFLGSRALNWAMPLMLAVAAIVTPTDATALESVTDGRVVPSGIKRALSLESLFNDATGLVVLELALIWLNTGTFSFVNGFTEFMKVAFGGAIAGVIAGFVLMVIRQQLLRNQFDDTVAHTMIYFLAPIFIYGLTEHIGLSGIIAVVVTGVFSNEERHHTQFMSSVLSNLTNQLTGIVSEVLNGFVFVLLGSSLVEVIEDYASHDMMEWLHYVGIGVAIYLVMLLFRFILIYRTKDGPLHNLVEDQRRDGWIFAFGGVHGTVTMAMAFSLPMTLDSGAAFPERNAILLIASTVILLSLIVPLFVFPRILPNVEAKFGLEEYSNAHLAMINTGMAFVDSLDIPNTSKQRVIGQLQDQLGYGSDQLDRDAWASASKEVAGVIDQAMQEAIEEGSVSENTMIFYRRIKASQDRKWAFGRRNFLMWLHILWHMIKRLINSNGKHKHQQKEYNRRVERLQRSSERLNAQMARLDELPAPVQEAVRERVEQQQAWIDNQLQTRPQELREVQENSRKSIFNEMETISDPALTEYINKLEMDGADQRHIIAVRHVIASSRGRWQNQEDTDVQESEVLMAALQAELTYVQNGRLKNEFNPALLKALYDEVIAAQALLLSSDIED</sequence>
<dbReference type="GO" id="GO:0015385">
    <property type="term" value="F:sodium:proton antiporter activity"/>
    <property type="evidence" value="ECO:0007669"/>
    <property type="project" value="InterPro"/>
</dbReference>
<dbReference type="GO" id="GO:0015386">
    <property type="term" value="F:potassium:proton antiporter activity"/>
    <property type="evidence" value="ECO:0007669"/>
    <property type="project" value="TreeGrafter"/>
</dbReference>
<keyword evidence="8 11" id="KW-0472">Membrane</keyword>
<keyword evidence="7" id="KW-0406">Ion transport</keyword>
<dbReference type="RefSeq" id="WP_148623101.1">
    <property type="nucleotide sequence ID" value="NZ_SDGZ01000018.1"/>
</dbReference>
<evidence type="ECO:0000256" key="6">
    <source>
        <dbReference type="ARBA" id="ARBA00023053"/>
    </source>
</evidence>
<feature type="transmembrane region" description="Helical" evidence="11">
    <location>
        <begin position="225"/>
        <end position="253"/>
    </location>
</feature>
<evidence type="ECO:0000313" key="14">
    <source>
        <dbReference type="Proteomes" id="UP000371977"/>
    </source>
</evidence>
<dbReference type="PANTHER" id="PTHR10110">
    <property type="entry name" value="SODIUM/HYDROGEN EXCHANGER"/>
    <property type="match status" value="1"/>
</dbReference>
<feature type="transmembrane region" description="Helical" evidence="11">
    <location>
        <begin position="30"/>
        <end position="49"/>
    </location>
</feature>
<evidence type="ECO:0000313" key="13">
    <source>
        <dbReference type="EMBL" id="TYC48500.1"/>
    </source>
</evidence>
<comment type="subcellular location">
    <subcellularLocation>
        <location evidence="1">Cell membrane</location>
        <topology evidence="1">Multi-pass membrane protein</topology>
    </subcellularLocation>
</comment>
<organism evidence="13 14">
    <name type="scientific">Weissella muntiaci</name>
    <dbReference type="NCBI Taxonomy" id="2508881"/>
    <lineage>
        <taxon>Bacteria</taxon>
        <taxon>Bacillati</taxon>
        <taxon>Bacillota</taxon>
        <taxon>Bacilli</taxon>
        <taxon>Lactobacillales</taxon>
        <taxon>Lactobacillaceae</taxon>
        <taxon>Weissella</taxon>
    </lineage>
</organism>
<evidence type="ECO:0000256" key="8">
    <source>
        <dbReference type="ARBA" id="ARBA00023136"/>
    </source>
</evidence>
<dbReference type="GO" id="GO:0051453">
    <property type="term" value="P:regulation of intracellular pH"/>
    <property type="evidence" value="ECO:0007669"/>
    <property type="project" value="TreeGrafter"/>
</dbReference>
<dbReference type="Proteomes" id="UP000371977">
    <property type="component" value="Unassembled WGS sequence"/>
</dbReference>
<evidence type="ECO:0000259" key="12">
    <source>
        <dbReference type="Pfam" id="PF00999"/>
    </source>
</evidence>
<feature type="transmembrane region" description="Helical" evidence="11">
    <location>
        <begin position="309"/>
        <end position="331"/>
    </location>
</feature>
<feature type="transmembrane region" description="Helical" evidence="11">
    <location>
        <begin position="351"/>
        <end position="374"/>
    </location>
</feature>
<evidence type="ECO:0000256" key="1">
    <source>
        <dbReference type="ARBA" id="ARBA00004651"/>
    </source>
</evidence>
<evidence type="ECO:0000256" key="5">
    <source>
        <dbReference type="ARBA" id="ARBA00022989"/>
    </source>
</evidence>
<dbReference type="PANTHER" id="PTHR10110:SF86">
    <property type="entry name" value="SODIUM_HYDROGEN EXCHANGER 7"/>
    <property type="match status" value="1"/>
</dbReference>
<feature type="transmembrane region" description="Helical" evidence="11">
    <location>
        <begin position="184"/>
        <end position="205"/>
    </location>
</feature>
<keyword evidence="10" id="KW-0175">Coiled coil</keyword>